<dbReference type="InterPro" id="IPR050736">
    <property type="entry name" value="Sensor_HK_Regulatory"/>
</dbReference>
<dbReference type="InterPro" id="IPR003661">
    <property type="entry name" value="HisK_dim/P_dom"/>
</dbReference>
<evidence type="ECO:0000256" key="3">
    <source>
        <dbReference type="ARBA" id="ARBA00012438"/>
    </source>
</evidence>
<evidence type="ECO:0000313" key="10">
    <source>
        <dbReference type="EMBL" id="NYH93093.1"/>
    </source>
</evidence>
<dbReference type="Gene3D" id="1.10.287.130">
    <property type="match status" value="1"/>
</dbReference>
<feature type="domain" description="Histidine kinase" evidence="9">
    <location>
        <begin position="255"/>
        <end position="465"/>
    </location>
</feature>
<sequence length="513" mass="54035">MSIGGYSPHQLVRVPRAARIRVLGWLVALCAVVMAAAGGAVMAIEHGRMTSEVDVELSRDVRQLATSQPVRLDPGSGQAVAPTRRDFSAAFAAHPPRPDEAYFGFVDGLLLARSAGSDLAGPATFRGVLSVARATAQKTAQKTAQTKARTTADGAAPGEVAAADDLRLLSTSLPGTAGHRATLVVARDTTRLNAGLYAAFRTYALVALAGLVLLALAGFAATGRILTRLRLPLRATTGQPLAFAPFTLHRQVLDDAGHELRTPITIMRGHLELLNPNDRAEVAATRELVLDELDRMARLVDDLATLATADRPDFLRPAPVNVGVLVKEIAEKARTLGNRDWVVEASADATVVADAQRLTQALLQLADNAVRHTAEDDTIALGSAVDESIRMARLWVRDTGPGVSEADQERIFGRFERAAQEEPGSGSGLGLAIVAAIAKAHDGRVVLYSTPGVGSTFTVLIPLVGSGTEQAGDRAGEREPVSTGHAGRRTEVVEGADDDAARIPASGHVRVIR</sequence>
<proteinExistence type="predicted"/>
<dbReference type="InterPro" id="IPR004358">
    <property type="entry name" value="Sig_transdc_His_kin-like_C"/>
</dbReference>
<name>A0A852ZLI0_9ACTN</name>
<dbReference type="PRINTS" id="PR00344">
    <property type="entry name" value="BCTRLSENSOR"/>
</dbReference>
<accession>A0A852ZLI0</accession>
<dbReference type="PANTHER" id="PTHR43711">
    <property type="entry name" value="TWO-COMPONENT HISTIDINE KINASE"/>
    <property type="match status" value="1"/>
</dbReference>
<dbReference type="Gene3D" id="3.30.565.10">
    <property type="entry name" value="Histidine kinase-like ATPase, C-terminal domain"/>
    <property type="match status" value="1"/>
</dbReference>
<feature type="transmembrane region" description="Helical" evidence="8">
    <location>
        <begin position="203"/>
        <end position="226"/>
    </location>
</feature>
<keyword evidence="7" id="KW-0902">Two-component regulatory system</keyword>
<dbReference type="InterPro" id="IPR036097">
    <property type="entry name" value="HisK_dim/P_sf"/>
</dbReference>
<dbReference type="Pfam" id="PF00512">
    <property type="entry name" value="HisKA"/>
    <property type="match status" value="1"/>
</dbReference>
<evidence type="ECO:0000259" key="9">
    <source>
        <dbReference type="PROSITE" id="PS50109"/>
    </source>
</evidence>
<keyword evidence="11" id="KW-1185">Reference proteome</keyword>
<keyword evidence="4" id="KW-0597">Phosphoprotein</keyword>
<evidence type="ECO:0000256" key="1">
    <source>
        <dbReference type="ARBA" id="ARBA00000085"/>
    </source>
</evidence>
<dbReference type="CDD" id="cd00082">
    <property type="entry name" value="HisKA"/>
    <property type="match status" value="1"/>
</dbReference>
<evidence type="ECO:0000256" key="2">
    <source>
        <dbReference type="ARBA" id="ARBA00004236"/>
    </source>
</evidence>
<dbReference type="AlphaFoldDB" id="A0A852ZLI0"/>
<comment type="caution">
    <text evidence="10">The sequence shown here is derived from an EMBL/GenBank/DDBJ whole genome shotgun (WGS) entry which is preliminary data.</text>
</comment>
<dbReference type="EC" id="2.7.13.3" evidence="3"/>
<dbReference type="GO" id="GO:0000155">
    <property type="term" value="F:phosphorelay sensor kinase activity"/>
    <property type="evidence" value="ECO:0007669"/>
    <property type="project" value="InterPro"/>
</dbReference>
<evidence type="ECO:0000256" key="6">
    <source>
        <dbReference type="ARBA" id="ARBA00022777"/>
    </source>
</evidence>
<dbReference type="PANTHER" id="PTHR43711:SF28">
    <property type="entry name" value="SENSOR HISTIDINE KINASE YXDK"/>
    <property type="match status" value="1"/>
</dbReference>
<protein>
    <recommendedName>
        <fullName evidence="3">histidine kinase</fullName>
        <ecNumber evidence="3">2.7.13.3</ecNumber>
    </recommendedName>
</protein>
<comment type="catalytic activity">
    <reaction evidence="1">
        <text>ATP + protein L-histidine = ADP + protein N-phospho-L-histidine.</text>
        <dbReference type="EC" id="2.7.13.3"/>
    </reaction>
</comment>
<dbReference type="SUPFAM" id="SSF55874">
    <property type="entry name" value="ATPase domain of HSP90 chaperone/DNA topoisomerase II/histidine kinase"/>
    <property type="match status" value="1"/>
</dbReference>
<dbReference type="InterPro" id="IPR005467">
    <property type="entry name" value="His_kinase_dom"/>
</dbReference>
<dbReference type="RefSeq" id="WP_179790604.1">
    <property type="nucleotide sequence ID" value="NZ_BAAARR010000031.1"/>
</dbReference>
<keyword evidence="8" id="KW-1133">Transmembrane helix</keyword>
<organism evidence="10 11">
    <name type="scientific">Actinopolymorpha rutila</name>
    <dbReference type="NCBI Taxonomy" id="446787"/>
    <lineage>
        <taxon>Bacteria</taxon>
        <taxon>Bacillati</taxon>
        <taxon>Actinomycetota</taxon>
        <taxon>Actinomycetes</taxon>
        <taxon>Propionibacteriales</taxon>
        <taxon>Actinopolymorphaceae</taxon>
        <taxon>Actinopolymorpha</taxon>
    </lineage>
</organism>
<keyword evidence="5" id="KW-0808">Transferase</keyword>
<dbReference type="Pfam" id="PF02518">
    <property type="entry name" value="HATPase_c"/>
    <property type="match status" value="1"/>
</dbReference>
<evidence type="ECO:0000256" key="5">
    <source>
        <dbReference type="ARBA" id="ARBA00022679"/>
    </source>
</evidence>
<dbReference type="PROSITE" id="PS50109">
    <property type="entry name" value="HIS_KIN"/>
    <property type="match status" value="1"/>
</dbReference>
<keyword evidence="8" id="KW-0812">Transmembrane</keyword>
<evidence type="ECO:0000256" key="4">
    <source>
        <dbReference type="ARBA" id="ARBA00022553"/>
    </source>
</evidence>
<dbReference type="CDD" id="cd00075">
    <property type="entry name" value="HATPase"/>
    <property type="match status" value="1"/>
</dbReference>
<dbReference type="SUPFAM" id="SSF47384">
    <property type="entry name" value="Homodimeric domain of signal transducing histidine kinase"/>
    <property type="match status" value="1"/>
</dbReference>
<comment type="subcellular location">
    <subcellularLocation>
        <location evidence="2">Cell membrane</location>
    </subcellularLocation>
</comment>
<dbReference type="InterPro" id="IPR036890">
    <property type="entry name" value="HATPase_C_sf"/>
</dbReference>
<reference evidence="10 11" key="1">
    <citation type="submission" date="2020-07" db="EMBL/GenBank/DDBJ databases">
        <title>Sequencing the genomes of 1000 actinobacteria strains.</title>
        <authorList>
            <person name="Klenk H.-P."/>
        </authorList>
    </citation>
    <scope>NUCLEOTIDE SEQUENCE [LARGE SCALE GENOMIC DNA]</scope>
    <source>
        <strain evidence="10 11">DSM 18448</strain>
    </source>
</reference>
<keyword evidence="8" id="KW-0472">Membrane</keyword>
<feature type="transmembrane region" description="Helical" evidence="8">
    <location>
        <begin position="22"/>
        <end position="44"/>
    </location>
</feature>
<evidence type="ECO:0000256" key="7">
    <source>
        <dbReference type="ARBA" id="ARBA00023012"/>
    </source>
</evidence>
<evidence type="ECO:0000256" key="8">
    <source>
        <dbReference type="SAM" id="Phobius"/>
    </source>
</evidence>
<dbReference type="Proteomes" id="UP000579605">
    <property type="component" value="Unassembled WGS sequence"/>
</dbReference>
<dbReference type="GO" id="GO:0005886">
    <property type="term" value="C:plasma membrane"/>
    <property type="evidence" value="ECO:0007669"/>
    <property type="project" value="UniProtKB-SubCell"/>
</dbReference>
<dbReference type="EMBL" id="JACBZH010000001">
    <property type="protein sequence ID" value="NYH93093.1"/>
    <property type="molecule type" value="Genomic_DNA"/>
</dbReference>
<keyword evidence="6 10" id="KW-0418">Kinase</keyword>
<gene>
    <name evidence="10" type="ORF">F4554_005731</name>
</gene>
<dbReference type="SMART" id="SM00387">
    <property type="entry name" value="HATPase_c"/>
    <property type="match status" value="1"/>
</dbReference>
<dbReference type="InterPro" id="IPR003594">
    <property type="entry name" value="HATPase_dom"/>
</dbReference>
<dbReference type="SMART" id="SM00388">
    <property type="entry name" value="HisKA"/>
    <property type="match status" value="1"/>
</dbReference>
<evidence type="ECO:0000313" key="11">
    <source>
        <dbReference type="Proteomes" id="UP000579605"/>
    </source>
</evidence>